<evidence type="ECO:0000256" key="1">
    <source>
        <dbReference type="SAM" id="Phobius"/>
    </source>
</evidence>
<evidence type="ECO:0000313" key="4">
    <source>
        <dbReference type="Proteomes" id="UP001642409"/>
    </source>
</evidence>
<organism evidence="2">
    <name type="scientific">Hexamita inflata</name>
    <dbReference type="NCBI Taxonomy" id="28002"/>
    <lineage>
        <taxon>Eukaryota</taxon>
        <taxon>Metamonada</taxon>
        <taxon>Diplomonadida</taxon>
        <taxon>Hexamitidae</taxon>
        <taxon>Hexamitinae</taxon>
        <taxon>Hexamita</taxon>
    </lineage>
</organism>
<evidence type="ECO:0000313" key="3">
    <source>
        <dbReference type="EMBL" id="CAL6076124.1"/>
    </source>
</evidence>
<comment type="caution">
    <text evidence="2">The sequence shown here is derived from an EMBL/GenBank/DDBJ whole genome shotgun (WGS) entry which is preliminary data.</text>
</comment>
<gene>
    <name evidence="2" type="ORF">HINF_LOCUS56891</name>
    <name evidence="3" type="ORF">HINF_LOCUS57539</name>
</gene>
<name>A0AA86R8F1_9EUKA</name>
<reference evidence="3 4" key="2">
    <citation type="submission" date="2024-07" db="EMBL/GenBank/DDBJ databases">
        <authorList>
            <person name="Akdeniz Z."/>
        </authorList>
    </citation>
    <scope>NUCLEOTIDE SEQUENCE [LARGE SCALE GENOMIC DNA]</scope>
</reference>
<keyword evidence="1" id="KW-0472">Membrane</keyword>
<dbReference type="EMBL" id="CATOUU010001055">
    <property type="protein sequence ID" value="CAI9969246.1"/>
    <property type="molecule type" value="Genomic_DNA"/>
</dbReference>
<keyword evidence="1" id="KW-1133">Transmembrane helix</keyword>
<dbReference type="EMBL" id="CAXDID020000318">
    <property type="protein sequence ID" value="CAL6076124.1"/>
    <property type="molecule type" value="Genomic_DNA"/>
</dbReference>
<proteinExistence type="predicted"/>
<sequence length="112" mass="13063">MNFSLYEYLSHSYCKSSGNSAVIPDYLNRKRCLLALVPHLRGLEALTPFFQRDGLFIIYYVIYITLYYNNIIAYITFEQRPLTNSSGVKRIYSSLNSDSLTDKLLIQLWNMS</sequence>
<evidence type="ECO:0000313" key="2">
    <source>
        <dbReference type="EMBL" id="CAI9969246.1"/>
    </source>
</evidence>
<dbReference type="Proteomes" id="UP001642409">
    <property type="component" value="Unassembled WGS sequence"/>
</dbReference>
<keyword evidence="1" id="KW-0812">Transmembrane</keyword>
<accession>A0AA86R8F1</accession>
<keyword evidence="4" id="KW-1185">Reference proteome</keyword>
<dbReference type="AlphaFoldDB" id="A0AA86R8F1"/>
<protein>
    <submittedName>
        <fullName evidence="3">Hypothetical_protein</fullName>
    </submittedName>
</protein>
<reference evidence="2" key="1">
    <citation type="submission" date="2023-06" db="EMBL/GenBank/DDBJ databases">
        <authorList>
            <person name="Kurt Z."/>
        </authorList>
    </citation>
    <scope>NUCLEOTIDE SEQUENCE</scope>
</reference>
<feature type="transmembrane region" description="Helical" evidence="1">
    <location>
        <begin position="57"/>
        <end position="77"/>
    </location>
</feature>